<dbReference type="SUPFAM" id="SSF51905">
    <property type="entry name" value="FAD/NAD(P)-binding domain"/>
    <property type="match status" value="1"/>
</dbReference>
<dbReference type="AlphaFoldDB" id="S8A769"/>
<dbReference type="HOGENOM" id="CLU_023116_0_0_1"/>
<proteinExistence type="inferred from homology"/>
<dbReference type="GO" id="GO:0050661">
    <property type="term" value="F:NADP binding"/>
    <property type="evidence" value="ECO:0007669"/>
    <property type="project" value="InterPro"/>
</dbReference>
<comment type="caution">
    <text evidence="6">The sequence shown here is derived from an EMBL/GenBank/DDBJ whole genome shotgun (WGS) entry which is preliminary data.</text>
</comment>
<dbReference type="InterPro" id="IPR045632">
    <property type="entry name" value="DUF6314"/>
</dbReference>
<dbReference type="Proteomes" id="UP000015100">
    <property type="component" value="Unassembled WGS sequence"/>
</dbReference>
<keyword evidence="7" id="KW-1185">Reference proteome</keyword>
<evidence type="ECO:0000313" key="7">
    <source>
        <dbReference type="Proteomes" id="UP000015100"/>
    </source>
</evidence>
<organism evidence="6 7">
    <name type="scientific">Dactylellina haptotyla (strain CBS 200.50)</name>
    <name type="common">Nematode-trapping fungus</name>
    <name type="synonym">Monacrosporium haptotylum</name>
    <dbReference type="NCBI Taxonomy" id="1284197"/>
    <lineage>
        <taxon>Eukaryota</taxon>
        <taxon>Fungi</taxon>
        <taxon>Dikarya</taxon>
        <taxon>Ascomycota</taxon>
        <taxon>Pezizomycotina</taxon>
        <taxon>Orbiliomycetes</taxon>
        <taxon>Orbiliales</taxon>
        <taxon>Orbiliaceae</taxon>
        <taxon>Dactylellina</taxon>
    </lineage>
</organism>
<dbReference type="EMBL" id="AQGS01000810">
    <property type="protein sequence ID" value="EPS36986.1"/>
    <property type="molecule type" value="Genomic_DNA"/>
</dbReference>
<reference evidence="7" key="2">
    <citation type="submission" date="2013-04" db="EMBL/GenBank/DDBJ databases">
        <title>Genomic mechanisms accounting for the adaptation to parasitism in nematode-trapping fungi.</title>
        <authorList>
            <person name="Ahren D.G."/>
        </authorList>
    </citation>
    <scope>NUCLEOTIDE SEQUENCE [LARGE SCALE GENOMIC DNA]</scope>
    <source>
        <strain evidence="7">CBS 200.50</strain>
    </source>
</reference>
<dbReference type="GO" id="GO:0050660">
    <property type="term" value="F:flavin adenine dinucleotide binding"/>
    <property type="evidence" value="ECO:0007669"/>
    <property type="project" value="InterPro"/>
</dbReference>
<dbReference type="OMA" id="GQFPMGD"/>
<dbReference type="Pfam" id="PF00743">
    <property type="entry name" value="FMO-like"/>
    <property type="match status" value="1"/>
</dbReference>
<feature type="domain" description="DUF6314" evidence="5">
    <location>
        <begin position="577"/>
        <end position="751"/>
    </location>
</feature>
<dbReference type="PRINTS" id="PR00368">
    <property type="entry name" value="FADPNR"/>
</dbReference>
<dbReference type="STRING" id="1284197.S8A769"/>
<evidence type="ECO:0000256" key="4">
    <source>
        <dbReference type="ARBA" id="ARBA00023002"/>
    </source>
</evidence>
<protein>
    <recommendedName>
        <fullName evidence="5">DUF6314 domain-containing protein</fullName>
    </recommendedName>
</protein>
<evidence type="ECO:0000256" key="1">
    <source>
        <dbReference type="ARBA" id="ARBA00009183"/>
    </source>
</evidence>
<dbReference type="eggNOG" id="KOG1399">
    <property type="taxonomic scope" value="Eukaryota"/>
</dbReference>
<dbReference type="InterPro" id="IPR050346">
    <property type="entry name" value="FMO-like"/>
</dbReference>
<comment type="similarity">
    <text evidence="1">Belongs to the FMO family.</text>
</comment>
<keyword evidence="3" id="KW-0274">FAD</keyword>
<dbReference type="Pfam" id="PF19834">
    <property type="entry name" value="DUF6314"/>
    <property type="match status" value="1"/>
</dbReference>
<keyword evidence="4" id="KW-0560">Oxidoreductase</keyword>
<dbReference type="Gene3D" id="3.50.50.60">
    <property type="entry name" value="FAD/NAD(P)-binding domain"/>
    <property type="match status" value="1"/>
</dbReference>
<gene>
    <name evidence="6" type="ORF">H072_9443</name>
</gene>
<sequence>MSKSVCIIGAGPSGLVAAKTLLHDAPQGLKFDVTLFDAQPRIGGLWPAKKSDGAGLVHPLMIANQSRHTMYFSDFAWDDAMPQTPRAFQVGGYLERYRQRYCQNANINLCCRIDAAEQVLDESGGTNHKWKVRSKSADGTVLEHIFDFLVIASGYFGKPAIPNSLKGQEFDIPVVHSSKYRDLEQLLGSPKDKKGKILVVGGQLSGFEIAGTIATNLSSAINLPGPNRDAFIDPITKEPKFSIHHLIQRSTWVLPLTTSSTPTSQTPVFLPIDLNLLNLSNRGPGPLTDTQGHTSIEAARFVHSKFKGLLQTNQSEFSPQLAVAENQYDQQPFVGISDTYTDFARVGTIQISYGKLTSISGKTAILQPSEGQIEDVAAVVLAIGFEATSSLSFLSEEHQQKLSLDSSDLNNTVALALHGTHHPEIPNLGFVGFYRSPYWGAMEMQARVVTALFSHGGPTSTTLPPTLMDALKKDKSIERTLALRGDPRASQFPMGDYSWLMQEFGIALGIERVPPRSKMPELGGVEMNILTTARYPGNYLTEDRKREVEKNLRQTEELVRNGIYNGRLVARAIFRSLLGEWKLERDLISRKTEQPTGKFKGTAKFYLREGTAEGREAEFAEIEKIEGDHGFEYLYIENGEFVDEQKGVHFNATRRYIWRYDERRDRLSVWFVKTDDDRTADYLFHDIELIQPEERELADGWRAKGSHLCIQDQYEVQYKFLFQSVNLKEWRLAYTVNGPKKDYSIDSMYTR</sequence>
<evidence type="ECO:0000256" key="2">
    <source>
        <dbReference type="ARBA" id="ARBA00022630"/>
    </source>
</evidence>
<dbReference type="PANTHER" id="PTHR23023">
    <property type="entry name" value="DIMETHYLANILINE MONOOXYGENASE"/>
    <property type="match status" value="1"/>
</dbReference>
<dbReference type="InterPro" id="IPR020946">
    <property type="entry name" value="Flavin_mOase-like"/>
</dbReference>
<name>S8A769_DACHA</name>
<evidence type="ECO:0000256" key="3">
    <source>
        <dbReference type="ARBA" id="ARBA00022827"/>
    </source>
</evidence>
<keyword evidence="2" id="KW-0285">Flavoprotein</keyword>
<evidence type="ECO:0000259" key="5">
    <source>
        <dbReference type="Pfam" id="PF19834"/>
    </source>
</evidence>
<reference evidence="6 7" key="1">
    <citation type="journal article" date="2013" name="PLoS Genet.">
        <title>Genomic mechanisms accounting for the adaptation to parasitism in nematode-trapping fungi.</title>
        <authorList>
            <person name="Meerupati T."/>
            <person name="Andersson K.M."/>
            <person name="Friman E."/>
            <person name="Kumar D."/>
            <person name="Tunlid A."/>
            <person name="Ahren D."/>
        </authorList>
    </citation>
    <scope>NUCLEOTIDE SEQUENCE [LARGE SCALE GENOMIC DNA]</scope>
    <source>
        <strain evidence="6 7">CBS 200.50</strain>
    </source>
</reference>
<accession>S8A769</accession>
<dbReference type="OrthoDB" id="66881at2759"/>
<dbReference type="InterPro" id="IPR036188">
    <property type="entry name" value="FAD/NAD-bd_sf"/>
</dbReference>
<evidence type="ECO:0000313" key="6">
    <source>
        <dbReference type="EMBL" id="EPS36986.1"/>
    </source>
</evidence>
<dbReference type="GO" id="GO:0004499">
    <property type="term" value="F:N,N-dimethylaniline monooxygenase activity"/>
    <property type="evidence" value="ECO:0007669"/>
    <property type="project" value="InterPro"/>
</dbReference>